<dbReference type="OrthoDB" id="3637137at2"/>
<proteinExistence type="predicted"/>
<dbReference type="EMBL" id="FOFT01000001">
    <property type="protein sequence ID" value="SEQ00426.1"/>
    <property type="molecule type" value="Genomic_DNA"/>
</dbReference>
<protein>
    <recommendedName>
        <fullName evidence="3">Tetratricopeptide repeat-containing protein</fullName>
    </recommendedName>
</protein>
<dbReference type="RefSeq" id="WP_090063217.1">
    <property type="nucleotide sequence ID" value="NZ_FOFT01000001.1"/>
</dbReference>
<evidence type="ECO:0000313" key="2">
    <source>
        <dbReference type="Proteomes" id="UP000199028"/>
    </source>
</evidence>
<gene>
    <name evidence="1" type="ORF">SAMN05216195_101780</name>
</gene>
<evidence type="ECO:0008006" key="3">
    <source>
        <dbReference type="Google" id="ProtNLM"/>
    </source>
</evidence>
<evidence type="ECO:0000313" key="1">
    <source>
        <dbReference type="EMBL" id="SEQ00426.1"/>
    </source>
</evidence>
<keyword evidence="2" id="KW-1185">Reference proteome</keyword>
<accession>A0A1H9CGT5</accession>
<name>A0A1H9CGT5_9PSEU</name>
<dbReference type="Proteomes" id="UP000199028">
    <property type="component" value="Unassembled WGS sequence"/>
</dbReference>
<dbReference type="AlphaFoldDB" id="A0A1H9CGT5"/>
<reference evidence="2" key="1">
    <citation type="submission" date="2016-10" db="EMBL/GenBank/DDBJ databases">
        <authorList>
            <person name="Varghese N."/>
            <person name="Submissions S."/>
        </authorList>
    </citation>
    <scope>NUCLEOTIDE SEQUENCE [LARGE SCALE GENOMIC DNA]</scope>
    <source>
        <strain evidence="2">CGMCC 4.578</strain>
    </source>
</reference>
<organism evidence="1 2">
    <name type="scientific">Lentzea flaviverrucosa</name>
    <dbReference type="NCBI Taxonomy" id="200379"/>
    <lineage>
        <taxon>Bacteria</taxon>
        <taxon>Bacillati</taxon>
        <taxon>Actinomycetota</taxon>
        <taxon>Actinomycetes</taxon>
        <taxon>Pseudonocardiales</taxon>
        <taxon>Pseudonocardiaceae</taxon>
        <taxon>Lentzea</taxon>
    </lineage>
</organism>
<dbReference type="SUPFAM" id="SSF48452">
    <property type="entry name" value="TPR-like"/>
    <property type="match status" value="1"/>
</dbReference>
<dbReference type="InterPro" id="IPR011990">
    <property type="entry name" value="TPR-like_helical_dom_sf"/>
</dbReference>
<sequence>MSDFGRVAADDNDAVERSLDLAWELFAAQPAHPRVAELALRVLAVQPGRSSVSLLLANHREACGEVAEARRLYLEVAGRRDGQFVNAARALRHLALAQHEHAEALRWARTVLAEDHEEWGDWMELGFAQALCGEHDEGWHQLDEAVALCARTAPDGLPGALGKRAAYLLGSFAPPGRFVPAAEEAVRADAANSWVALMLGWSYLVQYRFVDAEQLGLRLLRENPTEDLLQNLVGTARTMLRIVENAHAQAITLEDIRRTGVIEMGWRQLRDQLLGTDLASALAALDEVMPGGLRTTLRPGTSIADEPESDKIGSMAAEDLLAWHDGQQPGSGAAWGLAEPFRLMSAAEIIAMSTEIEADQAAHPDWPENEVWEQVMTDDAGAYLVVVAFGALVKRRPGRPDEPVAASMADWIWDRVAGFGGLDPRPAPRKAEALPDDLPAVPGTTLTGVISTMYAALGTSEDSAPYAELRGLFPDSTVRQSALDPVVPSTDGVDIALLDGMVKKVTVEVAHCPAADRVISGLDLDGHRGPVDAHVRAHGALVHNSWENRASGEVTVNYDLAAHRLGLQWENGRLARIFVSAVSAPPGA</sequence>
<dbReference type="Gene3D" id="1.25.40.10">
    <property type="entry name" value="Tetratricopeptide repeat domain"/>
    <property type="match status" value="1"/>
</dbReference>